<evidence type="ECO:0000313" key="3">
    <source>
        <dbReference type="Proteomes" id="UP000007484"/>
    </source>
</evidence>
<name>F0QQN4_MYCSL</name>
<dbReference type="KEGG" id="mss:MSU_0260"/>
<dbReference type="HOGENOM" id="CLU_071808_0_0_14"/>
<dbReference type="AlphaFoldDB" id="F0QQN4"/>
<feature type="compositionally biased region" description="Basic and acidic residues" evidence="1">
    <location>
        <begin position="44"/>
        <end position="60"/>
    </location>
</feature>
<dbReference type="RefSeq" id="WP_013608915.1">
    <property type="nucleotide sequence ID" value="NC_015155.1"/>
</dbReference>
<gene>
    <name evidence="2" type="ordered locus">MSU_0260</name>
</gene>
<dbReference type="Proteomes" id="UP000007484">
    <property type="component" value="Chromosome"/>
</dbReference>
<feature type="region of interest" description="Disordered" evidence="1">
    <location>
        <begin position="44"/>
        <end position="68"/>
    </location>
</feature>
<protein>
    <submittedName>
        <fullName evidence="2">Uncharacterized protein</fullName>
    </submittedName>
</protein>
<proteinExistence type="predicted"/>
<keyword evidence="3" id="KW-1185">Reference proteome</keyword>
<organism evidence="2 3">
    <name type="scientific">Mycoplasma suis (strain Illinois)</name>
    <dbReference type="NCBI Taxonomy" id="768700"/>
    <lineage>
        <taxon>Bacteria</taxon>
        <taxon>Bacillati</taxon>
        <taxon>Mycoplasmatota</taxon>
        <taxon>Mollicutes</taxon>
        <taxon>Mycoplasmataceae</taxon>
        <taxon>Mycoplasma</taxon>
    </lineage>
</organism>
<evidence type="ECO:0000313" key="2">
    <source>
        <dbReference type="EMBL" id="ADX97804.1"/>
    </source>
</evidence>
<sequence length="240" mass="26869">MLDISTLAKIGLTIFSVGGAATGGYAASIALNNGVNSKRIRREASLEKESPSTDKHHTDNSQDTNNEEVRKNILSSVLEVQEISDNEDDVLENDLTEEESKDISKLTVSAQYIQKDGGTNYEEERQWPSCKQWFKNKKSGKEMSSEECKQLVNQKWNQDGVIQPTIWISSDKDTVQKVLDEYGLLENSSLIGNNKWTVGTMICSKQENQESDGKLIVTCEYKVDDQLVSVETSNTVIHQQ</sequence>
<dbReference type="EMBL" id="CP002525">
    <property type="protein sequence ID" value="ADX97804.1"/>
    <property type="molecule type" value="Genomic_DNA"/>
</dbReference>
<reference evidence="2 3" key="1">
    <citation type="journal article" date="2011" name="J. Bacteriol.">
        <title>Complete genome sequences of two hemotropic Mycoplasmas, Mycoplasma haemofelis strain Ohio2 and Mycoplasma suis strain Illinois.</title>
        <authorList>
            <person name="Messick J.B."/>
            <person name="Santos A.P."/>
            <person name="Guimaraes A.M."/>
        </authorList>
    </citation>
    <scope>NUCLEOTIDE SEQUENCE [LARGE SCALE GENOMIC DNA]</scope>
    <source>
        <strain evidence="2 3">Illinois</strain>
    </source>
</reference>
<evidence type="ECO:0000256" key="1">
    <source>
        <dbReference type="SAM" id="MobiDB-lite"/>
    </source>
</evidence>
<dbReference type="STRING" id="768700.MSU_0260"/>
<accession>F0QQN4</accession>